<name>H8XR97_FLAIG</name>
<dbReference type="AlphaFoldDB" id="H8XR97"/>
<dbReference type="HOGENOM" id="CLU_088900_0_0_10"/>
<keyword evidence="2" id="KW-1185">Reference proteome</keyword>
<organism evidence="1 2">
    <name type="scientific">Flavobacterium indicum (strain DSM 17447 / CIP 109464 / GPTSA100-9)</name>
    <dbReference type="NCBI Taxonomy" id="1094466"/>
    <lineage>
        <taxon>Bacteria</taxon>
        <taxon>Pseudomonadati</taxon>
        <taxon>Bacteroidota</taxon>
        <taxon>Flavobacteriia</taxon>
        <taxon>Flavobacteriales</taxon>
        <taxon>Flavobacteriaceae</taxon>
        <taxon>Flavobacterium</taxon>
    </lineage>
</organism>
<dbReference type="RefSeq" id="WP_014389449.1">
    <property type="nucleotide sequence ID" value="NC_017025.1"/>
</dbReference>
<evidence type="ECO:0000313" key="2">
    <source>
        <dbReference type="Proteomes" id="UP000007599"/>
    </source>
</evidence>
<dbReference type="PATRIC" id="fig|1094466.5.peg.2368"/>
<dbReference type="OrthoDB" id="1431099at2"/>
<protein>
    <submittedName>
        <fullName evidence="1">Uncharacterized protein</fullName>
    </submittedName>
</protein>
<accession>H8XR97</accession>
<dbReference type="eggNOG" id="ENOG5030PGZ">
    <property type="taxonomic scope" value="Bacteria"/>
</dbReference>
<gene>
    <name evidence="1" type="ordered locus">KQS_12115</name>
</gene>
<dbReference type="EMBL" id="HE774682">
    <property type="protein sequence ID" value="CCG54331.1"/>
    <property type="molecule type" value="Genomic_DNA"/>
</dbReference>
<dbReference type="KEGG" id="fin:KQS_12115"/>
<proteinExistence type="predicted"/>
<dbReference type="Proteomes" id="UP000007599">
    <property type="component" value="Chromosome I"/>
</dbReference>
<dbReference type="STRING" id="1094466.KQS_12115"/>
<sequence>MIVKLPLFFSFFCWIGFSQQTSLKGKVLIDSLPLSDVEVINKQLKTVTYTNSKGEFEILMGENNNLAFFKKGYVFHPVVVDSMLLQKKYIEIKLIKEERQIEEVVISNKKIIPNIKVERQYQERKFTIPDGSIQNGVDFIAVFKLVGKLFKKEKEVRIKPSPVSFLSFVNYNFKPDFLIKTLAIEEKKLNDFLLFCTYDERAQQLANNENVISMLEFLQEKAKEFLEKNN</sequence>
<reference evidence="1 2" key="1">
    <citation type="journal article" date="2012" name="J. Bacteriol.">
        <title>Complete Genome Sequence of Flavobacterium indicum GPSTA100-9T, Isolated from Warm Spring Water.</title>
        <authorList>
            <person name="Barbier P."/>
            <person name="Houel A."/>
            <person name="Loux V."/>
            <person name="Poulain J."/>
            <person name="Bernardet J.F."/>
            <person name="Touchon M."/>
            <person name="Duchaud E."/>
        </authorList>
    </citation>
    <scope>NUCLEOTIDE SEQUENCE [LARGE SCALE GENOMIC DNA]</scope>
    <source>
        <strain evidence="2">DSM 17447 / CIP 109464 / GPTSA100-9</strain>
    </source>
</reference>
<evidence type="ECO:0000313" key="1">
    <source>
        <dbReference type="EMBL" id="CCG54331.1"/>
    </source>
</evidence>
<reference evidence="2" key="2">
    <citation type="submission" date="2012-03" db="EMBL/GenBank/DDBJ databases">
        <title>Complete genome sequence of Flavobacterium indicum GPTSA100-9T, isolated from warm spring water.</title>
        <authorList>
            <person name="Barbier P."/>
            <person name="Houel A."/>
            <person name="Loux V."/>
            <person name="Poulain J."/>
            <person name="Bernardet J.-F."/>
            <person name="Touchon M."/>
            <person name="Duchaud E."/>
        </authorList>
    </citation>
    <scope>NUCLEOTIDE SEQUENCE [LARGE SCALE GENOMIC DNA]</scope>
    <source>
        <strain evidence="2">DSM 17447 / CIP 109464 / GPTSA100-9</strain>
    </source>
</reference>